<dbReference type="Pfam" id="PF24048">
    <property type="entry name" value="LRR_NXF1-5"/>
    <property type="match status" value="1"/>
</dbReference>
<dbReference type="CDD" id="cd14342">
    <property type="entry name" value="UBA_TAP-C"/>
    <property type="match status" value="1"/>
</dbReference>
<dbReference type="InterPro" id="IPR030217">
    <property type="entry name" value="NXF_fam"/>
</dbReference>
<dbReference type="Pfam" id="PF22602">
    <property type="entry name" value="NXF_NTF2"/>
    <property type="match status" value="1"/>
</dbReference>
<proteinExistence type="inferred from homology"/>
<evidence type="ECO:0008006" key="12">
    <source>
        <dbReference type="Google" id="ProtNLM"/>
    </source>
</evidence>
<dbReference type="SUPFAM" id="SSF52058">
    <property type="entry name" value="L domain-like"/>
    <property type="match status" value="1"/>
</dbReference>
<feature type="domain" description="NTF2" evidence="8">
    <location>
        <begin position="421"/>
        <end position="600"/>
    </location>
</feature>
<dbReference type="GO" id="GO:0003723">
    <property type="term" value="F:RNA binding"/>
    <property type="evidence" value="ECO:0007669"/>
    <property type="project" value="TreeGrafter"/>
</dbReference>
<gene>
    <name evidence="10" type="ORF">SSLN_LOCUS12453</name>
</gene>
<accession>A0A3P7D3F8</accession>
<evidence type="ECO:0000256" key="2">
    <source>
        <dbReference type="ARBA" id="ARBA00009285"/>
    </source>
</evidence>
<organism evidence="10 11">
    <name type="scientific">Schistocephalus solidus</name>
    <name type="common">Tapeworm</name>
    <dbReference type="NCBI Taxonomy" id="70667"/>
    <lineage>
        <taxon>Eukaryota</taxon>
        <taxon>Metazoa</taxon>
        <taxon>Spiralia</taxon>
        <taxon>Lophotrochozoa</taxon>
        <taxon>Platyhelminthes</taxon>
        <taxon>Cestoda</taxon>
        <taxon>Eucestoda</taxon>
        <taxon>Diphyllobothriidea</taxon>
        <taxon>Diphyllobothriidae</taxon>
        <taxon>Schistocephalus</taxon>
    </lineage>
</organism>
<dbReference type="PANTHER" id="PTHR10662">
    <property type="entry name" value="NUCLEAR RNA EXPORT FACTOR"/>
    <property type="match status" value="1"/>
</dbReference>
<dbReference type="FunFam" id="1.10.8.10:FF:000018">
    <property type="entry name" value="Nuclear RNA export factor 1"/>
    <property type="match status" value="1"/>
</dbReference>
<evidence type="ECO:0000259" key="8">
    <source>
        <dbReference type="PROSITE" id="PS50177"/>
    </source>
</evidence>
<dbReference type="Proteomes" id="UP000275846">
    <property type="component" value="Unassembled WGS sequence"/>
</dbReference>
<name>A0A3P7D3F8_SCHSO</name>
<dbReference type="EMBL" id="UYSU01037286">
    <property type="protein sequence ID" value="VDL98838.1"/>
    <property type="molecule type" value="Genomic_DNA"/>
</dbReference>
<dbReference type="GO" id="GO:0016973">
    <property type="term" value="P:poly(A)+ mRNA export from nucleus"/>
    <property type="evidence" value="ECO:0007669"/>
    <property type="project" value="TreeGrafter"/>
</dbReference>
<keyword evidence="4" id="KW-0433">Leucine-rich repeat</keyword>
<evidence type="ECO:0000313" key="11">
    <source>
        <dbReference type="Proteomes" id="UP000275846"/>
    </source>
</evidence>
<reference evidence="10 11" key="1">
    <citation type="submission" date="2018-11" db="EMBL/GenBank/DDBJ databases">
        <authorList>
            <consortium name="Pathogen Informatics"/>
        </authorList>
    </citation>
    <scope>NUCLEOTIDE SEQUENCE [LARGE SCALE GENOMIC DNA]</scope>
    <source>
        <strain evidence="10 11">NST_G2</strain>
    </source>
</reference>
<dbReference type="InterPro" id="IPR001611">
    <property type="entry name" value="Leu-rich_rpt"/>
</dbReference>
<keyword evidence="5" id="KW-0677">Repeat</keyword>
<evidence type="ECO:0000256" key="1">
    <source>
        <dbReference type="ARBA" id="ARBA00004123"/>
    </source>
</evidence>
<dbReference type="SMART" id="SM00804">
    <property type="entry name" value="TAP_C"/>
    <property type="match status" value="1"/>
</dbReference>
<evidence type="ECO:0000313" key="10">
    <source>
        <dbReference type="EMBL" id="VDL98838.1"/>
    </source>
</evidence>
<keyword evidence="11" id="KW-1185">Reference proteome</keyword>
<dbReference type="InterPro" id="IPR057125">
    <property type="entry name" value="NXF1/2/3/5-like_LRR"/>
</dbReference>
<dbReference type="STRING" id="70667.A0A3P7D3F8"/>
<sequence length="700" mass="77390">MKSVETYTFLGSVLSRNTKVDDEIAHRLAKASQAFGRMQNVVWNRHDSYEDLDADASHEDFGPRSFNRLERVGGKHSSRRQFNNNINVDAVRNTIGGNLAGSPQSCQTYGLAVGESWLRVTVILGAQIPLDFLKENLGAAFGIPIRAFNLFTRNNNLTFFLKVRTKQIQTYRKATSTVMDPNSGKPIVCDLSLVREPEMPPLPAGSQTLPDQWIEALRQCFTERFQTTTRVLDLSSLHTDPTLLSKGLYIPLNRTSVFSTFVSILQENSAQLSALNLSNNRLSHLQSFADIATKVGPVAFSVERIDLSGNFFHHPNSLQPLQFIPGLTSLDVSETPLGGRLQSTAQAKTLQASYDTIKVGSGRFCGYTCTSSDLRPKNGAPVRSSVEFAVERERPSAHFGNRVPLPNSIQGYFPNDEVKLPLLSFLKEYFARYDSSPRGTNLISYYTAASILTCSLNGTSHGSNRGIMETIDACSGSGEPQKKVVLMTGHLDDSYFKNNRNILRCRDEGRRRELVSVGTVSICSALERFPVTEHLLESFSVDVIFHSTSQMLFNVTGVFYEVKQPVNANAGVRKVLRCFARTMVLVAPGGHILQDDLIISNPPDSLVQRYIRDVKKQALLTAASVPPPSAPSDSFIGTSSNANLADRDAMLAEFRRQTGMNVTYARQCLEEFSWNFETALSSFQVAHSANKIPASAFIPE</sequence>
<evidence type="ECO:0000256" key="5">
    <source>
        <dbReference type="ARBA" id="ARBA00022737"/>
    </source>
</evidence>
<evidence type="ECO:0000259" key="9">
    <source>
        <dbReference type="PROSITE" id="PS51281"/>
    </source>
</evidence>
<dbReference type="PROSITE" id="PS50177">
    <property type="entry name" value="NTF2_DOMAIN"/>
    <property type="match status" value="1"/>
</dbReference>
<evidence type="ECO:0000256" key="7">
    <source>
        <dbReference type="ARBA" id="ARBA00023242"/>
    </source>
</evidence>
<dbReference type="InterPro" id="IPR005637">
    <property type="entry name" value="TAP_C_dom"/>
</dbReference>
<dbReference type="OrthoDB" id="25872at2759"/>
<dbReference type="PROSITE" id="PS51450">
    <property type="entry name" value="LRR"/>
    <property type="match status" value="1"/>
</dbReference>
<dbReference type="InterPro" id="IPR018222">
    <property type="entry name" value="Nuclear_transport_factor_2_euk"/>
</dbReference>
<dbReference type="Gene3D" id="3.80.10.10">
    <property type="entry name" value="Ribonuclease Inhibitor"/>
    <property type="match status" value="1"/>
</dbReference>
<evidence type="ECO:0000256" key="4">
    <source>
        <dbReference type="ARBA" id="ARBA00022614"/>
    </source>
</evidence>
<dbReference type="Gene3D" id="3.10.450.50">
    <property type="match status" value="1"/>
</dbReference>
<dbReference type="SUPFAM" id="SSF54427">
    <property type="entry name" value="NTF2-like"/>
    <property type="match status" value="1"/>
</dbReference>
<dbReference type="InterPro" id="IPR002075">
    <property type="entry name" value="NTF2_dom"/>
</dbReference>
<dbReference type="InterPro" id="IPR009060">
    <property type="entry name" value="UBA-like_sf"/>
</dbReference>
<feature type="domain" description="TAP-C" evidence="9">
    <location>
        <begin position="645"/>
        <end position="700"/>
    </location>
</feature>
<dbReference type="InterPro" id="IPR032710">
    <property type="entry name" value="NTF2-like_dom_sf"/>
</dbReference>
<dbReference type="Pfam" id="PF03943">
    <property type="entry name" value="TAP_C"/>
    <property type="match status" value="1"/>
</dbReference>
<comment type="similarity">
    <text evidence="2">Belongs to the NXF family.</text>
</comment>
<evidence type="ECO:0000256" key="3">
    <source>
        <dbReference type="ARBA" id="ARBA00022448"/>
    </source>
</evidence>
<keyword evidence="7" id="KW-0539">Nucleus</keyword>
<dbReference type="Gene3D" id="1.10.8.10">
    <property type="entry name" value="DNA helicase RuvA subunit, C-terminal domain"/>
    <property type="match status" value="1"/>
</dbReference>
<keyword evidence="6" id="KW-0509">mRNA transport</keyword>
<evidence type="ECO:0000256" key="6">
    <source>
        <dbReference type="ARBA" id="ARBA00022816"/>
    </source>
</evidence>
<dbReference type="AlphaFoldDB" id="A0A3P7D3F8"/>
<protein>
    <recommendedName>
        <fullName evidence="12">Nuclear RNA export factor 1</fullName>
    </recommendedName>
</protein>
<dbReference type="GO" id="GO:0005634">
    <property type="term" value="C:nucleus"/>
    <property type="evidence" value="ECO:0007669"/>
    <property type="project" value="UniProtKB-SubCell"/>
</dbReference>
<dbReference type="PROSITE" id="PS51281">
    <property type="entry name" value="TAP_C"/>
    <property type="match status" value="1"/>
</dbReference>
<keyword evidence="3" id="KW-0813">Transport</keyword>
<dbReference type="InterPro" id="IPR032675">
    <property type="entry name" value="LRR_dom_sf"/>
</dbReference>
<dbReference type="PANTHER" id="PTHR10662:SF22">
    <property type="entry name" value="NUCLEAR RNA EXPORT FACTOR 1"/>
    <property type="match status" value="1"/>
</dbReference>
<comment type="subcellular location">
    <subcellularLocation>
        <location evidence="1">Nucleus</location>
    </subcellularLocation>
</comment>
<dbReference type="SUPFAM" id="SSF46934">
    <property type="entry name" value="UBA-like"/>
    <property type="match status" value="1"/>
</dbReference>